<dbReference type="EMBL" id="AHZU02001006">
    <property type="protein sequence ID" value="KFG37511.1"/>
    <property type="molecule type" value="Genomic_DNA"/>
</dbReference>
<name>A0A086JZE3_TOXGO</name>
<reference evidence="1 2" key="1">
    <citation type="submission" date="2014-02" db="EMBL/GenBank/DDBJ databases">
        <authorList>
            <person name="Sibley D."/>
            <person name="Venepally P."/>
            <person name="Karamycheva S."/>
            <person name="Hadjithomas M."/>
            <person name="Khan A."/>
            <person name="Brunk B."/>
            <person name="Roos D."/>
            <person name="Caler E."/>
            <person name="Lorenzi H."/>
        </authorList>
    </citation>
    <scope>NUCLEOTIDE SEQUENCE [LARGE SCALE GENOMIC DNA]</scope>
    <source>
        <strain evidence="1 2">GAB2-2007-GAL-DOM2</strain>
    </source>
</reference>
<organism evidence="1 2">
    <name type="scientific">Toxoplasma gondii GAB2-2007-GAL-DOM2</name>
    <dbReference type="NCBI Taxonomy" id="1130820"/>
    <lineage>
        <taxon>Eukaryota</taxon>
        <taxon>Sar</taxon>
        <taxon>Alveolata</taxon>
        <taxon>Apicomplexa</taxon>
        <taxon>Conoidasida</taxon>
        <taxon>Coccidia</taxon>
        <taxon>Eucoccidiorida</taxon>
        <taxon>Eimeriorina</taxon>
        <taxon>Sarcocystidae</taxon>
        <taxon>Toxoplasma</taxon>
    </lineage>
</organism>
<dbReference type="OrthoDB" id="10315162at2759"/>
<evidence type="ECO:0000313" key="2">
    <source>
        <dbReference type="Proteomes" id="UP000028837"/>
    </source>
</evidence>
<dbReference type="AlphaFoldDB" id="A0A086JZE3"/>
<protein>
    <submittedName>
        <fullName evidence="1">Uncharacterized protein</fullName>
    </submittedName>
</protein>
<comment type="caution">
    <text evidence="1">The sequence shown here is derived from an EMBL/GenBank/DDBJ whole genome shotgun (WGS) entry which is preliminary data.</text>
</comment>
<accession>A0A086JZE3</accession>
<proteinExistence type="predicted"/>
<gene>
    <name evidence="1" type="ORF">TGDOM2_313677</name>
</gene>
<dbReference type="Proteomes" id="UP000028837">
    <property type="component" value="Unassembled WGS sequence"/>
</dbReference>
<dbReference type="VEuPathDB" id="ToxoDB:TGDOM2_313677"/>
<evidence type="ECO:0000313" key="1">
    <source>
        <dbReference type="EMBL" id="KFG37511.1"/>
    </source>
</evidence>
<sequence length="102" mass="11476">MGQPPPPGLCRLFGPVNFSHNFPLDDRTSASSLPIFQGEMVLPEVITLAKSLEGCEEERMKCLVRHHMTDNAVCWSQRCRKNPKMQQTFPQLVDSSSNFRAG</sequence>